<keyword evidence="3" id="KW-1185">Reference proteome</keyword>
<dbReference type="OrthoDB" id="284059at2759"/>
<dbReference type="RefSeq" id="XP_001443334.1">
    <property type="nucleotide sequence ID" value="XM_001443297.1"/>
</dbReference>
<dbReference type="EMBL" id="CT868219">
    <property type="protein sequence ID" value="CAK75937.1"/>
    <property type="molecule type" value="Genomic_DNA"/>
</dbReference>
<keyword evidence="1" id="KW-0732">Signal</keyword>
<feature type="signal peptide" evidence="1">
    <location>
        <begin position="1"/>
        <end position="17"/>
    </location>
</feature>
<feature type="chain" id="PRO_5002623898" evidence="1">
    <location>
        <begin position="18"/>
        <end position="2708"/>
    </location>
</feature>
<dbReference type="HOGENOM" id="CLU_000273_0_0_1"/>
<sequence>MLIKVVLYLIVVSNSSCMVCNYFPMDPIACISKTEGVMCQFSVFDNACLPIRSTNVGCIPQLNKMACLNQLTNSDGNEARCMMFEVIQGYFGQRCMDAQQTHLMNLGCSKQLSRNSCTNVIGKDCLWNGNECMETSERALQIAYCSEVYKAPVTASLCSKIKGINCKSSQFEGDYACINVKDEQIQYLKCSTPGLNEDACVRITGQKCIFKNMMCQESNEMSGCNDSVNKELCLSVEDPNLTCQWYKNRCQQAILKETMKCQDYTEVNPTVCAKQKGQCQYQQGRCIVPKNSDQSCSDLGLSKETCLQVKDDYCQFINNQCKRLENDELNHILCTNLNQDSCVNVTTQFQFCKWTGSECVSIFINQELDCPILDVDKNVKFNGNVCRAISKPGVKCKYNSKKSLCEKSIDSDDCTTSYLNLNGCTAILGMACKWTDSGCTVAQITQEITSCLDLGFANKVACSQVIKSDEDGCYFDINAQQCRLVNDQLLKQIECTGMGLSRIACAQVITVGQICRWYNNSCQQIKTKQDVSQVFCLQMQYVNPAACALVDAGKEVCRYEQVAKGCVNSLDTETMTCTYPGLNAYACAQIQLKSCYYDKVQWQCKQIQVISANYLTRKLTEQLLLTSDCINSSPTPDVCRSITKVGQKCTWLFRESRCSTQFITFNESCLDYNSAYTGKNILINPNVCASIEMELPEYDAVKGPLIDKMKGYCIYEGGNCNVFKAICATPCCTEFLGINSHVCGRFSTGKYCYFSNELKCTELTMDVVDITVEKQVKDFYNSQQLKCSSMNKNSCHMIEWSTQQHCYFNGNLCVNVNFNLFPNLNIFTDPTQILNKYACLSIEAMITTQNAVKYFGYQDKHCIADPPIVDLLNCESTELNSNACLVKYPNILCRWNKQELKCKNIDTEYVSTLNYCDQYLNEFGCVNIQKASCFFSYIIDKCVDAPRAVSCGYFGSTTGKVSKLACMNINLDGQICGYDEVNHVCVDILTSSDNCDLADGNSIACYSKTKGDCRWNDKEMYCYENDQPIDKLGCEDNVSKELCLKIDSEPCEWNALKMRCIKVRSVMASMISPDNLYNAEACVSVFGAPFKFDKNLNKCIQIDPSETNIFCDGTKILNVDACLFSTINQKCYFDKSQTAQKRCQTFLGVQTSCESPYLISLQMCSEVPQSCYFSKSTYECKYIRIDDSMKCSQLRQQSADNLYNKIACASINYDFQEYIGELQCQKSGDPLKKPDDQFMQQCRVEKYCKWNSDINTCSIMALKDLEWMQEYRWVTDKNGVTSQQLFQWCEDTTIVYQADDCRNIFSKGVCLQLSSQCVFDLTMGGCYNIEDNEQQILSCENILGSNCLKSRNPNAPCIIDNDNSAEFPKISSCSGFPNKKEQICKQTAPSKCKDAQDLGSVSPIVCSRVSDNCYYDGTKCSSDTKKKKCNETFSYNACLSNGCDFTLGYCQQKFTLPSFNQDSPFYLYQCQYINKLTIKPIVKRNICAQMNFPCAFQNELCVSAAQVTCSSLTNIYVTLQTCIYCLNDAYAYDSATQQCNPLLVAQQGCDNTNKYGCLSMTTGKNCAWSGVNCVEQSDIVVQSLTDCSLTNSQGCPKVQNACWVSPSTKLCSIVDVYSDCSLIRKQNGNQQACIISNQQSCHWLNGQCEDYPLDSMDCTKANKFGCLNLTKLSCGWSEDDQKCYEIDPKLSVSKCSDFFNSSKNLVKFNPRSCQQIPGFACFRDRTLRCNSIGVKDKPSCEATGLNYLGCIVYSTGYCQFTNGQCTSIKDLQQVSCTSIINKVACFSLSKTCKFDNNQCSDYDVSSFTTIAQITTKMSYPYSPYVCKVYKELEGQTLQLFYDEINGCCVNANQDKPFIYSCKTQGLNEITCLKQTKSLCQYSQNQCMDLSTSDLKKAQNCEPTFNWLACASVKSKCKFYQNQCQSVRDSETCISLAGIIASPLTCSSRSSSAIACIYDSETHSCVTTTNTNLMCTQNGLNKYGCQMNTQQEFCRFNDLSSTCMPTYETNLNCQHLTNKNKCLFIKTPKQYCKFDNGCVPLEPTQVIDCYNLTPTNPMTCTAAESVACKYDKVSQTCVSVPNAMNADEPWSNVVSFNQAACMKYQTGNTQVIYSTEGCVVVDPQSLSDLTCDQPVNQFTCSYISNPTQYCIYSNYKCQYIIPSNIPVKSCTSIGYVNRQEFCEQANDVPCKFNSYTKQCEQIDIVADPLAGCIRGINKVACDSLPTCQFDQFCLDITASCIGGFDCGNVKVQPCKIVNGNCILATDLDTLQCDQVANKLACISITTPQQYCQFSNSQCSLEILDDFIQQNCETIVNINSPYFCEQPTDIPCRYNQFENRCIESQSTDNLDCIRGLNEYACLNNTKQDLRCRFADFCYGPTQPMFDCDQTIFDCCNKAPNKNTCLLQDLMKCQWNGSQCVKYDTPITSCNLTNTSKLTCVQSSDQNCVFDLQTSSCHQILSPTSCDQLQSKNQCQSAQSLPCVWQNDSCKYHQSNAYELCQYITNLNGSSRACLNIIRSGQMCQFKDGICQSYDHTTDNCLNNINKVACISQTKTLCMWNTQTQQIKIIRSSDPIEVEFGSCQPYIPNQSQICNDKLSYLSCLSITTLKQFCKWYNGQCVQISETNQIVTPTTHLLVNVNACSLVNSVPVYYSPLQALCIPLQEGDQISCLPPTPGLNMKACLSITKQTCKWNFDKRQCEYSQSQKFRHL</sequence>
<accession>A0CYS0</accession>
<dbReference type="OMA" id="CASINYD"/>
<evidence type="ECO:0000313" key="3">
    <source>
        <dbReference type="Proteomes" id="UP000000600"/>
    </source>
</evidence>
<evidence type="ECO:0000256" key="1">
    <source>
        <dbReference type="SAM" id="SignalP"/>
    </source>
</evidence>
<name>A0CYS0_PARTE</name>
<protein>
    <submittedName>
        <fullName evidence="2">Uncharacterized protein</fullName>
    </submittedName>
</protein>
<reference evidence="2 3" key="1">
    <citation type="journal article" date="2006" name="Nature">
        <title>Global trends of whole-genome duplications revealed by the ciliate Paramecium tetraurelia.</title>
        <authorList>
            <consortium name="Genoscope"/>
            <person name="Aury J.-M."/>
            <person name="Jaillon O."/>
            <person name="Duret L."/>
            <person name="Noel B."/>
            <person name="Jubin C."/>
            <person name="Porcel B.M."/>
            <person name="Segurens B."/>
            <person name="Daubin V."/>
            <person name="Anthouard V."/>
            <person name="Aiach N."/>
            <person name="Arnaiz O."/>
            <person name="Billaut A."/>
            <person name="Beisson J."/>
            <person name="Blanc I."/>
            <person name="Bouhouche K."/>
            <person name="Camara F."/>
            <person name="Duharcourt S."/>
            <person name="Guigo R."/>
            <person name="Gogendeau D."/>
            <person name="Katinka M."/>
            <person name="Keller A.-M."/>
            <person name="Kissmehl R."/>
            <person name="Klotz C."/>
            <person name="Koll F."/>
            <person name="Le Moue A."/>
            <person name="Lepere C."/>
            <person name="Malinsky S."/>
            <person name="Nowacki M."/>
            <person name="Nowak J.K."/>
            <person name="Plattner H."/>
            <person name="Poulain J."/>
            <person name="Ruiz F."/>
            <person name="Serrano V."/>
            <person name="Zagulski M."/>
            <person name="Dessen P."/>
            <person name="Betermier M."/>
            <person name="Weissenbach J."/>
            <person name="Scarpelli C."/>
            <person name="Schachter V."/>
            <person name="Sperling L."/>
            <person name="Meyer E."/>
            <person name="Cohen J."/>
            <person name="Wincker P."/>
        </authorList>
    </citation>
    <scope>NUCLEOTIDE SEQUENCE [LARGE SCALE GENOMIC DNA]</scope>
    <source>
        <strain evidence="2 3">Stock d4-2</strain>
    </source>
</reference>
<dbReference type="GeneID" id="5029119"/>
<gene>
    <name evidence="2" type="ORF">GSPATT00011538001</name>
</gene>
<dbReference type="InParanoid" id="A0CYS0"/>
<proteinExistence type="predicted"/>
<evidence type="ECO:0000313" key="2">
    <source>
        <dbReference type="EMBL" id="CAK75937.1"/>
    </source>
</evidence>
<organism evidence="2 3">
    <name type="scientific">Paramecium tetraurelia</name>
    <dbReference type="NCBI Taxonomy" id="5888"/>
    <lineage>
        <taxon>Eukaryota</taxon>
        <taxon>Sar</taxon>
        <taxon>Alveolata</taxon>
        <taxon>Ciliophora</taxon>
        <taxon>Intramacronucleata</taxon>
        <taxon>Oligohymenophorea</taxon>
        <taxon>Peniculida</taxon>
        <taxon>Parameciidae</taxon>
        <taxon>Paramecium</taxon>
    </lineage>
</organism>
<dbReference type="KEGG" id="ptm:GSPATT00011538001"/>
<dbReference type="Proteomes" id="UP000000600">
    <property type="component" value="Unassembled WGS sequence"/>
</dbReference>